<dbReference type="Proteomes" id="UP001164250">
    <property type="component" value="Chromosome 9"/>
</dbReference>
<evidence type="ECO:0000313" key="2">
    <source>
        <dbReference type="Proteomes" id="UP001164250"/>
    </source>
</evidence>
<evidence type="ECO:0000313" key="1">
    <source>
        <dbReference type="EMBL" id="KAJ0089319.1"/>
    </source>
</evidence>
<name>A0ACC1ARI3_9ROSI</name>
<organism evidence="1 2">
    <name type="scientific">Pistacia atlantica</name>
    <dbReference type="NCBI Taxonomy" id="434234"/>
    <lineage>
        <taxon>Eukaryota</taxon>
        <taxon>Viridiplantae</taxon>
        <taxon>Streptophyta</taxon>
        <taxon>Embryophyta</taxon>
        <taxon>Tracheophyta</taxon>
        <taxon>Spermatophyta</taxon>
        <taxon>Magnoliopsida</taxon>
        <taxon>eudicotyledons</taxon>
        <taxon>Gunneridae</taxon>
        <taxon>Pentapetalae</taxon>
        <taxon>rosids</taxon>
        <taxon>malvids</taxon>
        <taxon>Sapindales</taxon>
        <taxon>Anacardiaceae</taxon>
        <taxon>Pistacia</taxon>
    </lineage>
</organism>
<accession>A0ACC1ARI3</accession>
<gene>
    <name evidence="1" type="ORF">Patl1_32002</name>
</gene>
<reference evidence="2" key="1">
    <citation type="journal article" date="2023" name="G3 (Bethesda)">
        <title>Genome assembly and association tests identify interacting loci associated with vigor, precocity, and sex in interspecific pistachio rootstocks.</title>
        <authorList>
            <person name="Palmer W."/>
            <person name="Jacygrad E."/>
            <person name="Sagayaradj S."/>
            <person name="Cavanaugh K."/>
            <person name="Han R."/>
            <person name="Bertier L."/>
            <person name="Beede B."/>
            <person name="Kafkas S."/>
            <person name="Golino D."/>
            <person name="Preece J."/>
            <person name="Michelmore R."/>
        </authorList>
    </citation>
    <scope>NUCLEOTIDE SEQUENCE [LARGE SCALE GENOMIC DNA]</scope>
</reference>
<comment type="caution">
    <text evidence="1">The sequence shown here is derived from an EMBL/GenBank/DDBJ whole genome shotgun (WGS) entry which is preliminary data.</text>
</comment>
<sequence length="437" mass="48004">MKVDGTRDKELQELNHHLQDGSKRDMVVGEQGSHDDGQLKDNKNAENVTDGCGGTVQASAVLQVSQQQPQAPMVCWERFLHLRSLKVLLVENDDSTRYVVAALLRNCSYEVTEATNGLQAWKILEDLTNHINIVLTEVAMPCLSGIGLLCKIMNHKTRKNVPVIMMSSLDSISLVFKCFSKGAVDFLVKPIRKNELKNLWQHVWRRCHSSSGSGSESGTQTQKSVKSKSVEKSDNNTGSNDEEDNGSIGLNVGDGSDDGSGTQSSWTKQVKFNGPGPISPCGQVAECPDSTCAQVIHLNAEVSDNRRIPVTEAEECHEHEEKLEYEAQNRISEILDNNSKVIKDSVELPSLELSLKRLRRVKDIGMTVQVDRNVLRRSDSSAFSRYNTTSNTNKGPGGNVESASQVDNSLEVAKKGAICDIQSHSSGDILQSVLKCR</sequence>
<keyword evidence="2" id="KW-1185">Reference proteome</keyword>
<proteinExistence type="predicted"/>
<protein>
    <submittedName>
        <fullName evidence="1">Uncharacterized protein</fullName>
    </submittedName>
</protein>
<dbReference type="EMBL" id="CM047905">
    <property type="protein sequence ID" value="KAJ0089319.1"/>
    <property type="molecule type" value="Genomic_DNA"/>
</dbReference>